<evidence type="ECO:0000256" key="2">
    <source>
        <dbReference type="ARBA" id="ARBA00022771"/>
    </source>
</evidence>
<feature type="region of interest" description="Disordered" evidence="8">
    <location>
        <begin position="269"/>
        <end position="302"/>
    </location>
</feature>
<sequence length="777" mass="80975">MTSMSKNNNNGAGFKLFGKTIAVAATTAAACKNGIAMGGEEEDEQNLDELRSSSGSNSGVVDDDSTILAVLNNKSTTTTMCGSGLLHGLQSGAEPCTDSAGLILDHQGDVCVSDSTGLILEDQGVVTQKTITTNIAVQEEEEEEEDDDKLVLCSSKPAEKIMACPRCDSLDTKFCYYNNYNINQPRHFCKNCQRYWTAGGTLRNVPVGAGRRKNKQNGGGIHGPPSLLQSSSEGETVMEPSAAAHAHAAHAHHRVCQDSSSVLLQQIELSDGTQEQTSSSHCCRSASPLKISQPKQQQQQHHLGGLMQQQENSSSQLLLSPGGSTDSCITINNNHQIAPFSLSMSVGGGSAEAVASLHPFAAATSMMQSTDSPTRLGQKQIIKAPPPPSSSSLAAAANGSAAFGASWILSNENETGGYPSKDVDVRGNSNSTLTGPLPMQHTSTSFTGPLLPMHMSTSFTGPPPMHMVVKDGHVFQHLHSSAVYHHQQQQSMMLPTSMGDLGAGWTSNGTPFSFFNGTWPPPYGHNNNGWNNGGAAGPVPSSTTMFGSATTMATTAGTGSLGHYAPSAQKFAPWCPAPPGTTATTLQAAGGHAHWALAAAAAAAAPEILGTHGASSGVVISDMKGALDHHVSDDNAAAAAFKACGATTTSVSGTSAGVVPWSAQGWRLKTSSGPIGGGIGGGKRASPEGGKVEAMWGSSKLMRVVDYNNNNYNTWNNNTVGIKSNLDVINNNTGNLVKAFQPRMEIQAGAGAGSSKHFYNPTQMFVNSLQFQETTTT</sequence>
<organism evidence="10 11">
    <name type="scientific">Sphagnum troendelagicum</name>
    <dbReference type="NCBI Taxonomy" id="128251"/>
    <lineage>
        <taxon>Eukaryota</taxon>
        <taxon>Viridiplantae</taxon>
        <taxon>Streptophyta</taxon>
        <taxon>Embryophyta</taxon>
        <taxon>Bryophyta</taxon>
        <taxon>Sphagnophytina</taxon>
        <taxon>Sphagnopsida</taxon>
        <taxon>Sphagnales</taxon>
        <taxon>Sphagnaceae</taxon>
        <taxon>Sphagnum</taxon>
    </lineage>
</organism>
<evidence type="ECO:0000313" key="11">
    <source>
        <dbReference type="Proteomes" id="UP001497512"/>
    </source>
</evidence>
<dbReference type="Pfam" id="PF02701">
    <property type="entry name" value="Zn_ribbon_Dof"/>
    <property type="match status" value="1"/>
</dbReference>
<dbReference type="PROSITE" id="PS51257">
    <property type="entry name" value="PROKAR_LIPOPROTEIN"/>
    <property type="match status" value="1"/>
</dbReference>
<evidence type="ECO:0000256" key="8">
    <source>
        <dbReference type="SAM" id="MobiDB-lite"/>
    </source>
</evidence>
<dbReference type="PROSITE" id="PS01361">
    <property type="entry name" value="ZF_DOF_1"/>
    <property type="match status" value="1"/>
</dbReference>
<keyword evidence="6" id="KW-0804">Transcription</keyword>
<keyword evidence="4" id="KW-0805">Transcription regulation</keyword>
<reference evidence="10" key="1">
    <citation type="submission" date="2024-02" db="EMBL/GenBank/DDBJ databases">
        <authorList>
            <consortium name="ELIXIR-Norway"/>
            <consortium name="Elixir Norway"/>
        </authorList>
    </citation>
    <scope>NUCLEOTIDE SEQUENCE</scope>
</reference>
<feature type="region of interest" description="Disordered" evidence="8">
    <location>
        <begin position="206"/>
        <end position="251"/>
    </location>
</feature>
<dbReference type="PANTHER" id="PTHR31089:SF22">
    <property type="entry name" value="CYCLIC DOF FACTOR 4"/>
    <property type="match status" value="1"/>
</dbReference>
<evidence type="ECO:0000256" key="5">
    <source>
        <dbReference type="ARBA" id="ARBA00023125"/>
    </source>
</evidence>
<evidence type="ECO:0000256" key="6">
    <source>
        <dbReference type="ARBA" id="ARBA00023163"/>
    </source>
</evidence>
<dbReference type="PANTHER" id="PTHR31089">
    <property type="entry name" value="CYCLIC DOF FACTOR 2"/>
    <property type="match status" value="1"/>
</dbReference>
<dbReference type="Proteomes" id="UP001497512">
    <property type="component" value="Chromosome 3"/>
</dbReference>
<keyword evidence="3" id="KW-0862">Zinc</keyword>
<name>A0ABP0UC28_9BRYO</name>
<keyword evidence="5" id="KW-0238">DNA-binding</keyword>
<keyword evidence="7" id="KW-0539">Nucleus</keyword>
<gene>
    <name evidence="10" type="ORF">CSSPTR1EN2_LOCUS14026</name>
</gene>
<proteinExistence type="predicted"/>
<evidence type="ECO:0000256" key="3">
    <source>
        <dbReference type="ARBA" id="ARBA00022833"/>
    </source>
</evidence>
<evidence type="ECO:0000256" key="4">
    <source>
        <dbReference type="ARBA" id="ARBA00023015"/>
    </source>
</evidence>
<dbReference type="EMBL" id="OZ019895">
    <property type="protein sequence ID" value="CAK9218521.1"/>
    <property type="molecule type" value="Genomic_DNA"/>
</dbReference>
<evidence type="ECO:0000313" key="10">
    <source>
        <dbReference type="EMBL" id="CAK9218521.1"/>
    </source>
</evidence>
<evidence type="ECO:0000256" key="7">
    <source>
        <dbReference type="ARBA" id="ARBA00023242"/>
    </source>
</evidence>
<feature type="compositionally biased region" description="Polar residues" evidence="8">
    <location>
        <begin position="269"/>
        <end position="282"/>
    </location>
</feature>
<keyword evidence="1" id="KW-0479">Metal-binding</keyword>
<dbReference type="InterPro" id="IPR045174">
    <property type="entry name" value="Dof"/>
</dbReference>
<feature type="region of interest" description="Disordered" evidence="8">
    <location>
        <begin position="39"/>
        <end position="60"/>
    </location>
</feature>
<dbReference type="PROSITE" id="PS50884">
    <property type="entry name" value="ZF_DOF_2"/>
    <property type="match status" value="1"/>
</dbReference>
<feature type="domain" description="Dof-type" evidence="9">
    <location>
        <begin position="162"/>
        <end position="216"/>
    </location>
</feature>
<evidence type="ECO:0000259" key="9">
    <source>
        <dbReference type="PROSITE" id="PS50884"/>
    </source>
</evidence>
<dbReference type="InterPro" id="IPR003851">
    <property type="entry name" value="Znf_Dof"/>
</dbReference>
<accession>A0ABP0UC28</accession>
<keyword evidence="11" id="KW-1185">Reference proteome</keyword>
<protein>
    <recommendedName>
        <fullName evidence="9">Dof-type domain-containing protein</fullName>
    </recommendedName>
</protein>
<keyword evidence="2" id="KW-0863">Zinc-finger</keyword>
<evidence type="ECO:0000256" key="1">
    <source>
        <dbReference type="ARBA" id="ARBA00022723"/>
    </source>
</evidence>